<evidence type="ECO:0000259" key="4">
    <source>
        <dbReference type="Pfam" id="PF05368"/>
    </source>
</evidence>
<organism evidence="5 6">
    <name type="scientific">Geotrypetes seraphini</name>
    <name type="common">Gaboon caecilian</name>
    <name type="synonym">Caecilia seraphini</name>
    <dbReference type="NCBI Taxonomy" id="260995"/>
    <lineage>
        <taxon>Eukaryota</taxon>
        <taxon>Metazoa</taxon>
        <taxon>Chordata</taxon>
        <taxon>Craniata</taxon>
        <taxon>Vertebrata</taxon>
        <taxon>Euteleostomi</taxon>
        <taxon>Amphibia</taxon>
        <taxon>Gymnophiona</taxon>
        <taxon>Geotrypetes</taxon>
    </lineage>
</organism>
<keyword evidence="2" id="KW-0521">NADP</keyword>
<dbReference type="InterPro" id="IPR051164">
    <property type="entry name" value="NmrA-like_oxidored"/>
</dbReference>
<dbReference type="Pfam" id="PF05368">
    <property type="entry name" value="NmrA"/>
    <property type="match status" value="1"/>
</dbReference>
<dbReference type="Gene3D" id="3.90.25.10">
    <property type="entry name" value="UDP-galactose 4-epimerase, domain 1"/>
    <property type="match status" value="1"/>
</dbReference>
<evidence type="ECO:0000256" key="1">
    <source>
        <dbReference type="ARBA" id="ARBA00006328"/>
    </source>
</evidence>
<dbReference type="KEGG" id="gsh:117368924"/>
<dbReference type="CDD" id="cd05251">
    <property type="entry name" value="NmrA_like_SDR_a"/>
    <property type="match status" value="1"/>
</dbReference>
<dbReference type="Gene3D" id="3.40.50.720">
    <property type="entry name" value="NAD(P)-binding Rossmann-like Domain"/>
    <property type="match status" value="1"/>
</dbReference>
<proteinExistence type="inferred from homology"/>
<sequence>MATKKLIVVVGATGAQGGSVARALLADGSFAIRVMTRDPEKPAAKELKKQGAQVVKGDLDDKNSLEVAFTGAYGAFVVTNFWEIFMRNKDAHLSRDKEIEQGKQVADIIKQQGLKHVVFSGLENVKKLTKGQLEVPHFDGKGEVEEYFREIDIPVTCVRLAFYFENLLSFLKDQKDPSGNGYLLPYPMGDVPMDGFPVCDLGPVVVNVLKDPNQYIGKNIGLSADKLSMEQYAAIMSKQLGMPVKDAKMSVEAYKKLGFLGSEELAKMFVFYQMQPERDMILTAKLNPKVHKFNAWLNEHKDTFKY</sequence>
<reference evidence="6" key="1">
    <citation type="submission" date="2025-08" db="UniProtKB">
        <authorList>
            <consortium name="RefSeq"/>
        </authorList>
    </citation>
    <scope>IDENTIFICATION</scope>
</reference>
<evidence type="ECO:0000313" key="5">
    <source>
        <dbReference type="Proteomes" id="UP000515159"/>
    </source>
</evidence>
<dbReference type="GeneID" id="117368924"/>
<dbReference type="InterPro" id="IPR036291">
    <property type="entry name" value="NAD(P)-bd_dom_sf"/>
</dbReference>
<dbReference type="PANTHER" id="PTHR42748">
    <property type="entry name" value="NITROGEN METABOLITE REPRESSION PROTEIN NMRA FAMILY MEMBER"/>
    <property type="match status" value="1"/>
</dbReference>
<dbReference type="FunCoup" id="A0A6P8SQT4">
    <property type="interactions" value="1189"/>
</dbReference>
<dbReference type="InParanoid" id="A0A6P8SQT4"/>
<name>A0A6P8SQT4_GEOSA</name>
<keyword evidence="5" id="KW-1185">Reference proteome</keyword>
<accession>A0A6P8SQT4</accession>
<dbReference type="PANTHER" id="PTHR42748:SF7">
    <property type="entry name" value="NMRA LIKE REDOX SENSOR 1-RELATED"/>
    <property type="match status" value="1"/>
</dbReference>
<evidence type="ECO:0000256" key="2">
    <source>
        <dbReference type="ARBA" id="ARBA00022857"/>
    </source>
</evidence>
<protein>
    <recommendedName>
        <fullName evidence="3">NmrA-like family domain-containing protein 1</fullName>
    </recommendedName>
</protein>
<dbReference type="CTD" id="57407"/>
<dbReference type="AlphaFoldDB" id="A0A6P8SQT4"/>
<dbReference type="Proteomes" id="UP000515159">
    <property type="component" value="Chromosome 11"/>
</dbReference>
<evidence type="ECO:0000313" key="6">
    <source>
        <dbReference type="RefSeq" id="XP_033818593.1"/>
    </source>
</evidence>
<comment type="similarity">
    <text evidence="1">Belongs to the NmrA-type oxidoreductase family.</text>
</comment>
<dbReference type="OrthoDB" id="300709at2759"/>
<gene>
    <name evidence="6" type="primary">NMRAL1</name>
</gene>
<dbReference type="RefSeq" id="XP_033818593.1">
    <property type="nucleotide sequence ID" value="XM_033962702.1"/>
</dbReference>
<dbReference type="GO" id="GO:0005634">
    <property type="term" value="C:nucleus"/>
    <property type="evidence" value="ECO:0007669"/>
    <property type="project" value="TreeGrafter"/>
</dbReference>
<feature type="domain" description="NmrA-like" evidence="4">
    <location>
        <begin position="3"/>
        <end position="277"/>
    </location>
</feature>
<evidence type="ECO:0000256" key="3">
    <source>
        <dbReference type="ARBA" id="ARBA00040296"/>
    </source>
</evidence>
<dbReference type="SUPFAM" id="SSF51735">
    <property type="entry name" value="NAD(P)-binding Rossmann-fold domains"/>
    <property type="match status" value="1"/>
</dbReference>
<dbReference type="InterPro" id="IPR008030">
    <property type="entry name" value="NmrA-like"/>
</dbReference>